<protein>
    <recommendedName>
        <fullName evidence="2">Reverse transcriptase domain-containing protein</fullName>
    </recommendedName>
</protein>
<evidence type="ECO:0000256" key="1">
    <source>
        <dbReference type="SAM" id="MobiDB-lite"/>
    </source>
</evidence>
<dbReference type="PANTHER" id="PTHR24559:SF444">
    <property type="entry name" value="REVERSE TRANSCRIPTASE DOMAIN-CONTAINING PROTEIN"/>
    <property type="match status" value="1"/>
</dbReference>
<dbReference type="InterPro" id="IPR000477">
    <property type="entry name" value="RT_dom"/>
</dbReference>
<reference evidence="3" key="1">
    <citation type="submission" date="2023-07" db="EMBL/GenBank/DDBJ databases">
        <title>A chromosome-level genome assembly of Lolium multiflorum.</title>
        <authorList>
            <person name="Chen Y."/>
            <person name="Copetti D."/>
            <person name="Kolliker R."/>
            <person name="Studer B."/>
        </authorList>
    </citation>
    <scope>NUCLEOTIDE SEQUENCE</scope>
    <source>
        <strain evidence="3">02402/16</strain>
        <tissue evidence="3">Leaf</tissue>
    </source>
</reference>
<dbReference type="InterPro" id="IPR053134">
    <property type="entry name" value="RNA-dir_DNA_polymerase"/>
</dbReference>
<accession>A0AAD8T0R0</accession>
<dbReference type="InterPro" id="IPR043502">
    <property type="entry name" value="DNA/RNA_pol_sf"/>
</dbReference>
<dbReference type="AlphaFoldDB" id="A0AAD8T0R0"/>
<feature type="region of interest" description="Disordered" evidence="1">
    <location>
        <begin position="271"/>
        <end position="302"/>
    </location>
</feature>
<comment type="caution">
    <text evidence="3">The sequence shown here is derived from an EMBL/GenBank/DDBJ whole genome shotgun (WGS) entry which is preliminary data.</text>
</comment>
<dbReference type="EMBL" id="JAUUTY010000003">
    <property type="protein sequence ID" value="KAK1667519.1"/>
    <property type="molecule type" value="Genomic_DNA"/>
</dbReference>
<sequence>MRPVGEERRRAIAEEVNRLLAAGFIIEIKHPKWLANPVLVLKKNKTWRMCIDYTSLNRACPKDPFVLPRIDQIINAVAGSESLCLLDAYSGYNQIKMAKEDQEKTALITPLGAYCYTAMTFGLRNAGATYQLLSPEFDRVRGMVRWHACDPHRRATRRLCGPSLRGTGASRSPSHSRLYGVGQSLPAGGFDATHSGTPGGTIFNDNHLAPSTSEMAKSTPVSTRIGMANHSSSPGVPIAAAVGGLLVAAPEAFSGGFILFFVGPLSSSSHHMRSASPVGSPRGSRRASSSSSSSSSEKKPPTGEEVVVTCCFQLPQEPEVFFPIGEGFVFRLFGEVPGPRVPILQAPRL</sequence>
<dbReference type="Pfam" id="PF00078">
    <property type="entry name" value="RVT_1"/>
    <property type="match status" value="1"/>
</dbReference>
<dbReference type="Gene3D" id="3.10.10.10">
    <property type="entry name" value="HIV Type 1 Reverse Transcriptase, subunit A, domain 1"/>
    <property type="match status" value="1"/>
</dbReference>
<gene>
    <name evidence="3" type="ORF">QYE76_055678</name>
</gene>
<evidence type="ECO:0000259" key="2">
    <source>
        <dbReference type="Pfam" id="PF00078"/>
    </source>
</evidence>
<proteinExistence type="predicted"/>
<dbReference type="Gene3D" id="3.30.70.270">
    <property type="match status" value="1"/>
</dbReference>
<evidence type="ECO:0000313" key="3">
    <source>
        <dbReference type="EMBL" id="KAK1667519.1"/>
    </source>
</evidence>
<evidence type="ECO:0000313" key="4">
    <source>
        <dbReference type="Proteomes" id="UP001231189"/>
    </source>
</evidence>
<dbReference type="InterPro" id="IPR043128">
    <property type="entry name" value="Rev_trsase/Diguanyl_cyclase"/>
</dbReference>
<feature type="domain" description="Reverse transcriptase" evidence="2">
    <location>
        <begin position="41"/>
        <end position="134"/>
    </location>
</feature>
<keyword evidence="4" id="KW-1185">Reference proteome</keyword>
<dbReference type="Proteomes" id="UP001231189">
    <property type="component" value="Unassembled WGS sequence"/>
</dbReference>
<name>A0AAD8T0R0_LOLMU</name>
<dbReference type="SUPFAM" id="SSF56672">
    <property type="entry name" value="DNA/RNA polymerases"/>
    <property type="match status" value="1"/>
</dbReference>
<organism evidence="3 4">
    <name type="scientific">Lolium multiflorum</name>
    <name type="common">Italian ryegrass</name>
    <name type="synonym">Lolium perenne subsp. multiflorum</name>
    <dbReference type="NCBI Taxonomy" id="4521"/>
    <lineage>
        <taxon>Eukaryota</taxon>
        <taxon>Viridiplantae</taxon>
        <taxon>Streptophyta</taxon>
        <taxon>Embryophyta</taxon>
        <taxon>Tracheophyta</taxon>
        <taxon>Spermatophyta</taxon>
        <taxon>Magnoliopsida</taxon>
        <taxon>Liliopsida</taxon>
        <taxon>Poales</taxon>
        <taxon>Poaceae</taxon>
        <taxon>BOP clade</taxon>
        <taxon>Pooideae</taxon>
        <taxon>Poodae</taxon>
        <taxon>Poeae</taxon>
        <taxon>Poeae Chloroplast Group 2 (Poeae type)</taxon>
        <taxon>Loliodinae</taxon>
        <taxon>Loliinae</taxon>
        <taxon>Lolium</taxon>
    </lineage>
</organism>
<dbReference type="PANTHER" id="PTHR24559">
    <property type="entry name" value="TRANSPOSON TY3-I GAG-POL POLYPROTEIN"/>
    <property type="match status" value="1"/>
</dbReference>
<feature type="compositionally biased region" description="Low complexity" evidence="1">
    <location>
        <begin position="271"/>
        <end position="295"/>
    </location>
</feature>
<dbReference type="CDD" id="cd01647">
    <property type="entry name" value="RT_LTR"/>
    <property type="match status" value="1"/>
</dbReference>